<feature type="binding site" evidence="6">
    <location>
        <position position="56"/>
    </location>
    <ligand>
        <name>molybdate</name>
        <dbReference type="ChEBI" id="CHEBI:36264"/>
    </ligand>
</feature>
<organism evidence="8 9">
    <name type="scientific">Mariprofundus erugo</name>
    <dbReference type="NCBI Taxonomy" id="2528639"/>
    <lineage>
        <taxon>Bacteria</taxon>
        <taxon>Pseudomonadati</taxon>
        <taxon>Pseudomonadota</taxon>
        <taxon>Candidatius Mariprofundia</taxon>
        <taxon>Mariprofundales</taxon>
        <taxon>Mariprofundaceae</taxon>
        <taxon>Mariprofundus</taxon>
    </lineage>
</organism>
<keyword evidence="9" id="KW-1185">Reference proteome</keyword>
<dbReference type="Pfam" id="PF13531">
    <property type="entry name" value="SBP_bac_11"/>
    <property type="match status" value="1"/>
</dbReference>
<dbReference type="PANTHER" id="PTHR30632">
    <property type="entry name" value="MOLYBDATE-BINDING PERIPLASMIC PROTEIN"/>
    <property type="match status" value="1"/>
</dbReference>
<dbReference type="GO" id="GO:1901359">
    <property type="term" value="F:tungstate binding"/>
    <property type="evidence" value="ECO:0007669"/>
    <property type="project" value="UniProtKB-ARBA"/>
</dbReference>
<keyword evidence="3 6" id="KW-0479">Metal-binding</keyword>
<dbReference type="InterPro" id="IPR044084">
    <property type="entry name" value="AvModA-like_subst-bd"/>
</dbReference>
<feature type="binding site" evidence="6">
    <location>
        <position position="164"/>
    </location>
    <ligand>
        <name>molybdate</name>
        <dbReference type="ChEBI" id="CHEBI:36264"/>
    </ligand>
</feature>
<evidence type="ECO:0000256" key="5">
    <source>
        <dbReference type="ARBA" id="ARBA00062515"/>
    </source>
</evidence>
<dbReference type="PIRSF" id="PIRSF004846">
    <property type="entry name" value="ModA"/>
    <property type="match status" value="1"/>
</dbReference>
<reference evidence="8 9" key="1">
    <citation type="journal article" date="2019" name="Appl. Environ. Microbiol.">
        <title>Environmental Evidence and Genomic Insight of Iron-oxidizing Bacteria Preference Towards More Corrosion Resistant Stainless Steel at Higher Salinities.</title>
        <authorList>
            <person name="Garrison C.E."/>
            <person name="Price K.A."/>
            <person name="Field E.K."/>
        </authorList>
    </citation>
    <scope>NUCLEOTIDE SEQUENCE [LARGE SCALE GENOMIC DNA]</scope>
    <source>
        <strain evidence="8 9">P3</strain>
    </source>
</reference>
<dbReference type="CDD" id="cd13539">
    <property type="entry name" value="PBP2_AvModA"/>
    <property type="match status" value="1"/>
</dbReference>
<evidence type="ECO:0000313" key="8">
    <source>
        <dbReference type="EMBL" id="TLS65466.1"/>
    </source>
</evidence>
<dbReference type="InterPro" id="IPR005950">
    <property type="entry name" value="ModA"/>
</dbReference>
<dbReference type="InterPro" id="IPR050682">
    <property type="entry name" value="ModA/WtpA"/>
</dbReference>
<dbReference type="NCBIfam" id="TIGR01256">
    <property type="entry name" value="modA"/>
    <property type="match status" value="1"/>
</dbReference>
<proteinExistence type="inferred from homology"/>
<evidence type="ECO:0000313" key="9">
    <source>
        <dbReference type="Proteomes" id="UP000306585"/>
    </source>
</evidence>
<protein>
    <submittedName>
        <fullName evidence="8">Molybdate ABC transporter substrate-binding protein</fullName>
    </submittedName>
</protein>
<evidence type="ECO:0000256" key="1">
    <source>
        <dbReference type="ARBA" id="ARBA00009175"/>
    </source>
</evidence>
<dbReference type="GO" id="GO:0046872">
    <property type="term" value="F:metal ion binding"/>
    <property type="evidence" value="ECO:0007669"/>
    <property type="project" value="UniProtKB-KW"/>
</dbReference>
<dbReference type="GO" id="GO:0030973">
    <property type="term" value="F:molybdate ion binding"/>
    <property type="evidence" value="ECO:0007669"/>
    <property type="project" value="InterPro"/>
</dbReference>
<evidence type="ECO:0000256" key="7">
    <source>
        <dbReference type="SAM" id="SignalP"/>
    </source>
</evidence>
<comment type="subunit">
    <text evidence="5">The complex is composed of two ATP-binding proteins (ModC), two transmembrane proteins (ModB) and a solute-binding protein (ModA).</text>
</comment>
<dbReference type="SUPFAM" id="SSF53850">
    <property type="entry name" value="Periplasmic binding protein-like II"/>
    <property type="match status" value="1"/>
</dbReference>
<dbReference type="Gene3D" id="3.40.190.10">
    <property type="entry name" value="Periplasmic binding protein-like II"/>
    <property type="match status" value="2"/>
</dbReference>
<dbReference type="FunFam" id="3.40.190.10:FF:000035">
    <property type="entry name" value="Molybdate ABC transporter substrate-binding protein"/>
    <property type="match status" value="1"/>
</dbReference>
<feature type="signal peptide" evidence="7">
    <location>
        <begin position="1"/>
        <end position="19"/>
    </location>
</feature>
<feature type="chain" id="PRO_5024365269" evidence="7">
    <location>
        <begin position="20"/>
        <end position="247"/>
    </location>
</feature>
<dbReference type="Proteomes" id="UP000306585">
    <property type="component" value="Unassembled WGS sequence"/>
</dbReference>
<gene>
    <name evidence="8" type="primary">modA</name>
    <name evidence="8" type="ORF">FEF65_12970</name>
</gene>
<dbReference type="PANTHER" id="PTHR30632:SF14">
    <property type="entry name" value="TUNGSTATE_MOLYBDATE_CHROMATE-BINDING PROTEIN MODA"/>
    <property type="match status" value="1"/>
</dbReference>
<dbReference type="RefSeq" id="WP_138240249.1">
    <property type="nucleotide sequence ID" value="NZ_VBRY01000017.1"/>
</dbReference>
<evidence type="ECO:0000256" key="4">
    <source>
        <dbReference type="ARBA" id="ARBA00022729"/>
    </source>
</evidence>
<evidence type="ECO:0000256" key="2">
    <source>
        <dbReference type="ARBA" id="ARBA00022505"/>
    </source>
</evidence>
<comment type="similarity">
    <text evidence="1">Belongs to the bacterial solute-binding protein ModA family.</text>
</comment>
<evidence type="ECO:0000256" key="3">
    <source>
        <dbReference type="ARBA" id="ARBA00022723"/>
    </source>
</evidence>
<sequence length="247" mass="26186">MKALLLLLSLIVGVMPAMAGEVSVAVAANFTNAMHELAPLFEKATGHTLKVSFGSTGKLYAQIENSAPFEVFLAADTKRPEKAEAAGLAVPGSRFTYASGKLAMWSAKPGAWRDAEAWLKQAAFAHLAIANPKTAPYGLAAQQVMRHLGLWDVAQPKLVQGDSIAQTFQFVATGNAEAGFVAASQVKAWKGGGMVWEVPQAYYPPIEQQAVLLTKGADDAAARAFLDFLQSDAARAVIRSFGYGVSE</sequence>
<dbReference type="AlphaFoldDB" id="A0A5R9GEB5"/>
<accession>A0A5R9GEB5</accession>
<comment type="caution">
    <text evidence="8">The sequence shown here is derived from an EMBL/GenBank/DDBJ whole genome shotgun (WGS) entry which is preliminary data.</text>
</comment>
<dbReference type="GO" id="GO:0015689">
    <property type="term" value="P:molybdate ion transport"/>
    <property type="evidence" value="ECO:0007669"/>
    <property type="project" value="InterPro"/>
</dbReference>
<keyword evidence="4 7" id="KW-0732">Signal</keyword>
<keyword evidence="2 6" id="KW-0500">Molybdenum</keyword>
<dbReference type="EMBL" id="VBRY01000017">
    <property type="protein sequence ID" value="TLS65466.1"/>
    <property type="molecule type" value="Genomic_DNA"/>
</dbReference>
<evidence type="ECO:0000256" key="6">
    <source>
        <dbReference type="PIRSR" id="PIRSR004846-1"/>
    </source>
</evidence>
<name>A0A5R9GEB5_9PROT</name>